<organism evidence="1 2">
    <name type="scientific">Candidatus Caccosoma faecigallinarum</name>
    <dbReference type="NCBI Taxonomy" id="2840720"/>
    <lineage>
        <taxon>Bacteria</taxon>
        <taxon>Bacillati</taxon>
        <taxon>Bacillota</taxon>
        <taxon>Bacillota incertae sedis</taxon>
        <taxon>Candidatus Caccosoma</taxon>
    </lineage>
</organism>
<keyword evidence="1" id="KW-0378">Hydrolase</keyword>
<dbReference type="EMBL" id="DVKI01000072">
    <property type="protein sequence ID" value="HIT17183.1"/>
    <property type="molecule type" value="Genomic_DNA"/>
</dbReference>
<sequence length="244" mass="28461">MIKKRVMNSLSILCMVLLVVLIVLIAKKTNVQLDNYMIFGEKIGNNEYENVFMKQVDNKKIRTSNSTFTSQVESKTFLKMLQENVAKKIDNKMVPIQDVIQKSNYISIYIGNTDFIDKIKFDKTTKQANYDLEVLQRQIDMTTLNVYHIIEEIKNINEYCKIIVLSTYFPYYDLESHALEELQNFFNTFNDELEQLCKDSNASYLDISLLGKSNYFLESTYTINDAGHQYLGNKIYQCAIDEIC</sequence>
<gene>
    <name evidence="1" type="ORF">IAD04_02235</name>
</gene>
<dbReference type="Pfam" id="PF00657">
    <property type="entry name" value="Lipase_GDSL"/>
    <property type="match status" value="1"/>
</dbReference>
<evidence type="ECO:0000313" key="1">
    <source>
        <dbReference type="EMBL" id="HIT17183.1"/>
    </source>
</evidence>
<reference evidence="1" key="2">
    <citation type="journal article" date="2021" name="PeerJ">
        <title>Extensive microbial diversity within the chicken gut microbiome revealed by metagenomics and culture.</title>
        <authorList>
            <person name="Gilroy R."/>
            <person name="Ravi A."/>
            <person name="Getino M."/>
            <person name="Pursley I."/>
            <person name="Horton D.L."/>
            <person name="Alikhan N.F."/>
            <person name="Baker D."/>
            <person name="Gharbi K."/>
            <person name="Hall N."/>
            <person name="Watson M."/>
            <person name="Adriaenssens E.M."/>
            <person name="Foster-Nyarko E."/>
            <person name="Jarju S."/>
            <person name="Secka A."/>
            <person name="Antonio M."/>
            <person name="Oren A."/>
            <person name="Chaudhuri R.R."/>
            <person name="La Ragione R."/>
            <person name="Hildebrand F."/>
            <person name="Pallen M.J."/>
        </authorList>
    </citation>
    <scope>NUCLEOTIDE SEQUENCE</scope>
    <source>
        <strain evidence="1">14508</strain>
    </source>
</reference>
<proteinExistence type="predicted"/>
<dbReference type="Gene3D" id="3.40.50.1110">
    <property type="entry name" value="SGNH hydrolase"/>
    <property type="match status" value="1"/>
</dbReference>
<dbReference type="Proteomes" id="UP000886893">
    <property type="component" value="Unassembled WGS sequence"/>
</dbReference>
<protein>
    <submittedName>
        <fullName evidence="1">SGNH/GDSL hydrolase family protein</fullName>
    </submittedName>
</protein>
<name>A0A9D1KA22_9FIRM</name>
<reference evidence="1" key="1">
    <citation type="submission" date="2020-10" db="EMBL/GenBank/DDBJ databases">
        <authorList>
            <person name="Gilroy R."/>
        </authorList>
    </citation>
    <scope>NUCLEOTIDE SEQUENCE</scope>
    <source>
        <strain evidence="1">14508</strain>
    </source>
</reference>
<accession>A0A9D1KA22</accession>
<dbReference type="InterPro" id="IPR036514">
    <property type="entry name" value="SGNH_hydro_sf"/>
</dbReference>
<comment type="caution">
    <text evidence="1">The sequence shown here is derived from an EMBL/GenBank/DDBJ whole genome shotgun (WGS) entry which is preliminary data.</text>
</comment>
<evidence type="ECO:0000313" key="2">
    <source>
        <dbReference type="Proteomes" id="UP000886893"/>
    </source>
</evidence>
<dbReference type="InterPro" id="IPR001087">
    <property type="entry name" value="GDSL"/>
</dbReference>
<dbReference type="SUPFAM" id="SSF52266">
    <property type="entry name" value="SGNH hydrolase"/>
    <property type="match status" value="1"/>
</dbReference>
<dbReference type="GO" id="GO:0016788">
    <property type="term" value="F:hydrolase activity, acting on ester bonds"/>
    <property type="evidence" value="ECO:0007669"/>
    <property type="project" value="InterPro"/>
</dbReference>
<dbReference type="AlphaFoldDB" id="A0A9D1KA22"/>